<protein>
    <submittedName>
        <fullName evidence="2">Metal-dependent hydrolase, endonuclease/exonuclease/phosphatase family</fullName>
    </submittedName>
</protein>
<proteinExistence type="predicted"/>
<dbReference type="PANTHER" id="PTHR12121:SF36">
    <property type="entry name" value="ENDONUCLEASE_EXONUCLEASE_PHOSPHATASE DOMAIN-CONTAINING PROTEIN"/>
    <property type="match status" value="1"/>
</dbReference>
<evidence type="ECO:0000313" key="3">
    <source>
        <dbReference type="Proteomes" id="UP000198397"/>
    </source>
</evidence>
<keyword evidence="2" id="KW-0255">Endonuclease</keyword>
<dbReference type="CDD" id="cd09083">
    <property type="entry name" value="EEP-1"/>
    <property type="match status" value="1"/>
</dbReference>
<gene>
    <name evidence="2" type="ORF">SAMN06264855_103246</name>
</gene>
<feature type="domain" description="Endonuclease/exonuclease/phosphatase" evidence="1">
    <location>
        <begin position="7"/>
        <end position="280"/>
    </location>
</feature>
<dbReference type="OrthoDB" id="200635at2157"/>
<dbReference type="Pfam" id="PF03372">
    <property type="entry name" value="Exo_endo_phos"/>
    <property type="match status" value="1"/>
</dbReference>
<keyword evidence="2" id="KW-0540">Nuclease</keyword>
<keyword evidence="2" id="KW-0269">Exonuclease</keyword>
<dbReference type="Proteomes" id="UP000198397">
    <property type="component" value="Unassembled WGS sequence"/>
</dbReference>
<dbReference type="Gene3D" id="3.60.10.10">
    <property type="entry name" value="Endonuclease/exonuclease/phosphatase"/>
    <property type="match status" value="1"/>
</dbReference>
<dbReference type="InterPro" id="IPR036691">
    <property type="entry name" value="Endo/exonu/phosph_ase_sf"/>
</dbReference>
<reference evidence="2 3" key="1">
    <citation type="submission" date="2017-06" db="EMBL/GenBank/DDBJ databases">
        <authorList>
            <person name="Kim H.J."/>
            <person name="Triplett B.A."/>
        </authorList>
    </citation>
    <scope>NUCLEOTIDE SEQUENCE [LARGE SCALE GENOMIC DNA]</scope>
    <source>
        <strain evidence="2 3">DSM 8800</strain>
    </source>
</reference>
<dbReference type="GO" id="GO:0004519">
    <property type="term" value="F:endonuclease activity"/>
    <property type="evidence" value="ECO:0007669"/>
    <property type="project" value="UniProtKB-KW"/>
</dbReference>
<name>A0A238VPI0_HALVU</name>
<dbReference type="PANTHER" id="PTHR12121">
    <property type="entry name" value="CARBON CATABOLITE REPRESSOR PROTEIN 4"/>
    <property type="match status" value="1"/>
</dbReference>
<dbReference type="InterPro" id="IPR050410">
    <property type="entry name" value="CCR4/nocturin_mRNA_transcr"/>
</dbReference>
<sequence>MTRLRAMSYNVRYANRYDHHDVWSMRREGLTALVRFHDPDVVGLQEPLPEQRRDLEAALPGYEFVGRGRRADGTGEACPIAVRRDRWRIVDSGTFWLSDTPNEPSTGWDATHPRIATWAHVEPRGNDDGGEREVGGEREDADDGILFLTTHLDHEGERARLEGARLIRRRLPRLADGRPVVLVGDFNCTAGSPPHRALIGGSDGVEAGDPSVEPGSDGGTLVDAAAAASLRHGPRTSVTDFETLIANRRIDHVLVSPGVEVDAFATLADRDDRGRYPSDHLPVLARLRY</sequence>
<evidence type="ECO:0000313" key="2">
    <source>
        <dbReference type="EMBL" id="SNR36272.1"/>
    </source>
</evidence>
<evidence type="ECO:0000259" key="1">
    <source>
        <dbReference type="Pfam" id="PF03372"/>
    </source>
</evidence>
<dbReference type="SUPFAM" id="SSF56219">
    <property type="entry name" value="DNase I-like"/>
    <property type="match status" value="1"/>
</dbReference>
<keyword evidence="3" id="KW-1185">Reference proteome</keyword>
<dbReference type="EMBL" id="FZNQ01000003">
    <property type="protein sequence ID" value="SNR36272.1"/>
    <property type="molecule type" value="Genomic_DNA"/>
</dbReference>
<dbReference type="InterPro" id="IPR005135">
    <property type="entry name" value="Endo/exonuclease/phosphatase"/>
</dbReference>
<accession>A0A238VPI0</accession>
<dbReference type="AlphaFoldDB" id="A0A238VPI0"/>
<dbReference type="RefSeq" id="WP_089384026.1">
    <property type="nucleotide sequence ID" value="NZ_FZNQ01000003.1"/>
</dbReference>
<organism evidence="2 3">
    <name type="scientific">Halorubrum vacuolatum</name>
    <name type="common">Natronobacterium vacuolatum</name>
    <dbReference type="NCBI Taxonomy" id="63740"/>
    <lineage>
        <taxon>Archaea</taxon>
        <taxon>Methanobacteriati</taxon>
        <taxon>Methanobacteriota</taxon>
        <taxon>Stenosarchaea group</taxon>
        <taxon>Halobacteria</taxon>
        <taxon>Halobacteriales</taxon>
        <taxon>Haloferacaceae</taxon>
        <taxon>Halorubrum</taxon>
    </lineage>
</organism>
<keyword evidence="2" id="KW-0378">Hydrolase</keyword>
<dbReference type="GO" id="GO:0000175">
    <property type="term" value="F:3'-5'-RNA exonuclease activity"/>
    <property type="evidence" value="ECO:0007669"/>
    <property type="project" value="TreeGrafter"/>
</dbReference>